<gene>
    <name evidence="2" type="ORF">NCTC12993_07528</name>
</gene>
<organism evidence="2 3">
    <name type="scientific">Kluyvera cryocrescens</name>
    <name type="common">Kluyvera citrophila</name>
    <dbReference type="NCBI Taxonomy" id="580"/>
    <lineage>
        <taxon>Bacteria</taxon>
        <taxon>Pseudomonadati</taxon>
        <taxon>Pseudomonadota</taxon>
        <taxon>Gammaproteobacteria</taxon>
        <taxon>Enterobacterales</taxon>
        <taxon>Enterobacteriaceae</taxon>
        <taxon>Kluyvera</taxon>
    </lineage>
</organism>
<reference evidence="2 3" key="1">
    <citation type="submission" date="2019-03" db="EMBL/GenBank/DDBJ databases">
        <authorList>
            <consortium name="Pathogen Informatics"/>
        </authorList>
    </citation>
    <scope>NUCLEOTIDE SEQUENCE [LARGE SCALE GENOMIC DNA]</scope>
    <source>
        <strain evidence="2 3">NCTC12993</strain>
    </source>
</reference>
<proteinExistence type="predicted"/>
<feature type="chain" id="PRO_5019770877" evidence="1">
    <location>
        <begin position="33"/>
        <end position="157"/>
    </location>
</feature>
<evidence type="ECO:0000313" key="2">
    <source>
        <dbReference type="EMBL" id="VFS90894.1"/>
    </source>
</evidence>
<keyword evidence="3" id="KW-1185">Reference proteome</keyword>
<feature type="signal peptide" evidence="1">
    <location>
        <begin position="1"/>
        <end position="32"/>
    </location>
</feature>
<evidence type="ECO:0000313" key="3">
    <source>
        <dbReference type="Proteomes" id="UP000401081"/>
    </source>
</evidence>
<dbReference type="AlphaFoldDB" id="A0A485D2R7"/>
<keyword evidence="1" id="KW-0732">Signal</keyword>
<dbReference type="EMBL" id="CAADJD010000034">
    <property type="protein sequence ID" value="VFS90894.1"/>
    <property type="molecule type" value="Genomic_DNA"/>
</dbReference>
<dbReference type="Proteomes" id="UP000401081">
    <property type="component" value="Unassembled WGS sequence"/>
</dbReference>
<evidence type="ECO:0000256" key="1">
    <source>
        <dbReference type="SAM" id="SignalP"/>
    </source>
</evidence>
<accession>A0A485D2R7</accession>
<protein>
    <submittedName>
        <fullName evidence="2">Branched-chain amino acid ABC-type transport system, permease components</fullName>
    </submittedName>
</protein>
<sequence>MNIMTRKKRPVLFPAFAFLLLCSLFMSASALAGPAADYGKASRSEQAKLLQQWAADPQASRLPLLEALSGESVVSDEQGQLFSERGGKLLPLEGNAVPSGNSKKVFMNNRIRGLIASALAAHQLVSDDEKVRLERGVNAAKRRSAGSITDVDCASGR</sequence>
<name>A0A485D2R7_KLUCR</name>